<feature type="region of interest" description="Disordered" evidence="1">
    <location>
        <begin position="1"/>
        <end position="60"/>
    </location>
</feature>
<dbReference type="Proteomes" id="UP000007842">
    <property type="component" value="Chromosome"/>
</dbReference>
<protein>
    <submittedName>
        <fullName evidence="2">Uncharacterized protein</fullName>
    </submittedName>
</protein>
<dbReference type="STRING" id="1003195.SCATT_40120"/>
<dbReference type="HOGENOM" id="CLU_2939671_0_0_11"/>
<gene>
    <name evidence="2" type="ordered locus">SCATT_40120</name>
</gene>
<dbReference type="EMBL" id="CP003219">
    <property type="protein sequence ID" value="AEW96383.1"/>
    <property type="molecule type" value="Genomic_DNA"/>
</dbReference>
<proteinExistence type="predicted"/>
<evidence type="ECO:0000313" key="3">
    <source>
        <dbReference type="Proteomes" id="UP000007842"/>
    </source>
</evidence>
<accession>F8K4M7</accession>
<sequence>MSEEPLEANEADAVEQSSALVDEEEQTAPVPVPAEPPVEADPADTADQQIPVPLDEEDYR</sequence>
<feature type="compositionally biased region" description="Acidic residues" evidence="1">
    <location>
        <begin position="1"/>
        <end position="13"/>
    </location>
</feature>
<accession>G8WUU0</accession>
<dbReference type="KEGG" id="sct:SCAT_4026"/>
<dbReference type="RefSeq" id="WP_014144739.1">
    <property type="nucleotide sequence ID" value="NC_016111.1"/>
</dbReference>
<organism evidence="2 3">
    <name type="scientific">Streptantibioticus cattleyicolor (strain ATCC 35852 / DSM 46488 / JCM 4925 / NBRC 14057 / NRRL 8057)</name>
    <name type="common">Streptomyces cattleya</name>
    <dbReference type="NCBI Taxonomy" id="1003195"/>
    <lineage>
        <taxon>Bacteria</taxon>
        <taxon>Bacillati</taxon>
        <taxon>Actinomycetota</taxon>
        <taxon>Actinomycetes</taxon>
        <taxon>Kitasatosporales</taxon>
        <taxon>Streptomycetaceae</taxon>
        <taxon>Streptantibioticus</taxon>
    </lineage>
</organism>
<reference evidence="3" key="1">
    <citation type="submission" date="2011-12" db="EMBL/GenBank/DDBJ databases">
        <title>Complete genome sequence of Streptomyces cattleya strain DSM 46488.</title>
        <authorList>
            <person name="Ou H.-Y."/>
            <person name="Li P."/>
            <person name="Zhao C."/>
            <person name="O'Hagan D."/>
            <person name="Deng Z."/>
        </authorList>
    </citation>
    <scope>NUCLEOTIDE SEQUENCE [LARGE SCALE GENOMIC DNA]</scope>
    <source>
        <strain evidence="3">ATCC 35852 / DSM 46488 / JCM 4925 / NBRC 14057 / NRRL 8057</strain>
    </source>
</reference>
<evidence type="ECO:0000313" key="2">
    <source>
        <dbReference type="EMBL" id="AEW96383.1"/>
    </source>
</evidence>
<dbReference type="AlphaFoldDB" id="F8K4M7"/>
<name>F8K4M7_STREN</name>
<dbReference type="PATRIC" id="fig|1003195.11.peg.5470"/>
<dbReference type="KEGG" id="scy:SCATT_40120"/>
<keyword evidence="3" id="KW-1185">Reference proteome</keyword>
<evidence type="ECO:0000256" key="1">
    <source>
        <dbReference type="SAM" id="MobiDB-lite"/>
    </source>
</evidence>